<comment type="caution">
    <text evidence="2">The sequence shown here is derived from an EMBL/GenBank/DDBJ whole genome shotgun (WGS) entry which is preliminary data.</text>
</comment>
<dbReference type="STRING" id="1903181.BTN85_0539"/>
<dbReference type="GO" id="GO:0008168">
    <property type="term" value="F:methyltransferase activity"/>
    <property type="evidence" value="ECO:0007669"/>
    <property type="project" value="UniProtKB-KW"/>
</dbReference>
<dbReference type="Gene3D" id="3.40.50.150">
    <property type="entry name" value="Vaccinia Virus protein VP39"/>
    <property type="match status" value="1"/>
</dbReference>
<evidence type="ECO:0000313" key="2">
    <source>
        <dbReference type="EMBL" id="OKY78054.1"/>
    </source>
</evidence>
<evidence type="ECO:0000259" key="1">
    <source>
        <dbReference type="Pfam" id="PF13649"/>
    </source>
</evidence>
<sequence length="232" mass="26626">MKEGTDIFGEILCDYRDGRDVFEIIERSDGFVAFNSIDRYFACYDDWPKIEKRAMEYVEGRVLDLGCGAGRHSIFLQSEGFDLLAIDISPTAIRVCEERGVERTKVMDFREVGELNEEFGTVLLLGNNFGFLGKKVTSRKVLNDLYEITSENGKILAESKKPSKLNGFSSARKRNKDIMTYEVRVKYREKSTDWFKFLSVSEEGMKEILEGTGWRIDSVLKSEDLNVFVVKK</sequence>
<organism evidence="2 3">
    <name type="scientific">Methanohalarchaeum thermophilum</name>
    <dbReference type="NCBI Taxonomy" id="1903181"/>
    <lineage>
        <taxon>Archaea</taxon>
        <taxon>Methanobacteriati</taxon>
        <taxon>Methanobacteriota</taxon>
        <taxon>Methanonatronarchaeia</taxon>
        <taxon>Methanonatronarchaeales</taxon>
        <taxon>Methanonatronarchaeaceae</taxon>
        <taxon>Candidatus Methanohalarchaeum</taxon>
    </lineage>
</organism>
<keyword evidence="2" id="KW-0489">Methyltransferase</keyword>
<gene>
    <name evidence="2" type="ORF">BTN85_0539</name>
</gene>
<dbReference type="Pfam" id="PF13649">
    <property type="entry name" value="Methyltransf_25"/>
    <property type="match status" value="1"/>
</dbReference>
<dbReference type="CDD" id="cd02440">
    <property type="entry name" value="AdoMet_MTases"/>
    <property type="match status" value="1"/>
</dbReference>
<dbReference type="GO" id="GO:0032259">
    <property type="term" value="P:methylation"/>
    <property type="evidence" value="ECO:0007669"/>
    <property type="project" value="UniProtKB-KW"/>
</dbReference>
<dbReference type="Proteomes" id="UP000185744">
    <property type="component" value="Unassembled WGS sequence"/>
</dbReference>
<dbReference type="AlphaFoldDB" id="A0A1Q6DUL5"/>
<dbReference type="EMBL" id="MSDW01000001">
    <property type="protein sequence ID" value="OKY78054.1"/>
    <property type="molecule type" value="Genomic_DNA"/>
</dbReference>
<evidence type="ECO:0000313" key="3">
    <source>
        <dbReference type="Proteomes" id="UP000185744"/>
    </source>
</evidence>
<reference evidence="2" key="1">
    <citation type="submission" date="2016-12" db="EMBL/GenBank/DDBJ databases">
        <title>Discovery of methanogenic haloarchaea.</title>
        <authorList>
            <person name="Sorokin D.Y."/>
            <person name="Makarova K.S."/>
            <person name="Abbas B."/>
            <person name="Ferrer M."/>
            <person name="Golyshin P.N."/>
        </authorList>
    </citation>
    <scope>NUCLEOTIDE SEQUENCE [LARGE SCALE GENOMIC DNA]</scope>
    <source>
        <strain evidence="2">HMET1</strain>
    </source>
</reference>
<dbReference type="InterPro" id="IPR041698">
    <property type="entry name" value="Methyltransf_25"/>
</dbReference>
<keyword evidence="3" id="KW-1185">Reference proteome</keyword>
<name>A0A1Q6DUL5_METT1</name>
<feature type="domain" description="Methyltransferase" evidence="1">
    <location>
        <begin position="62"/>
        <end position="153"/>
    </location>
</feature>
<keyword evidence="2" id="KW-0808">Transferase</keyword>
<protein>
    <submittedName>
        <fullName evidence="2">SAM-dependent methyltransferase</fullName>
    </submittedName>
</protein>
<dbReference type="InParanoid" id="A0A1Q6DUL5"/>
<dbReference type="SUPFAM" id="SSF53335">
    <property type="entry name" value="S-adenosyl-L-methionine-dependent methyltransferases"/>
    <property type="match status" value="1"/>
</dbReference>
<dbReference type="InterPro" id="IPR029063">
    <property type="entry name" value="SAM-dependent_MTases_sf"/>
</dbReference>
<proteinExistence type="predicted"/>
<accession>A0A1Q6DUL5</accession>